<evidence type="ECO:0000313" key="1">
    <source>
        <dbReference type="EMBL" id="TPG34932.1"/>
    </source>
</evidence>
<dbReference type="InterPro" id="IPR046862">
    <property type="entry name" value="Rhomboid_2"/>
</dbReference>
<dbReference type="Pfam" id="PF20401">
    <property type="entry name" value="Rhomboid_2"/>
    <property type="match status" value="1"/>
</dbReference>
<dbReference type="RefSeq" id="WP_140689646.1">
    <property type="nucleotide sequence ID" value="NZ_RCZG01000003.1"/>
</dbReference>
<dbReference type="EMBL" id="RCZG01000003">
    <property type="protein sequence ID" value="TPG34932.1"/>
    <property type="molecule type" value="Genomic_DNA"/>
</dbReference>
<organism evidence="1 2">
    <name type="scientific">Mycolicibacterium hodleri</name>
    <dbReference type="NCBI Taxonomy" id="49897"/>
    <lineage>
        <taxon>Bacteria</taxon>
        <taxon>Bacillati</taxon>
        <taxon>Actinomycetota</taxon>
        <taxon>Actinomycetes</taxon>
        <taxon>Mycobacteriales</taxon>
        <taxon>Mycobacteriaceae</taxon>
        <taxon>Mycolicibacterium</taxon>
    </lineage>
</organism>
<sequence>MNDRVARKLLTSAPLTVGWLVVLAVTTRNQRKLSPKGRGRVLRRESTNLRHLRRDPHRVLFTSLLWFDGADSRPYLPFSVGLMAPAESRLGSARWLTTGLAAHVGATYVSQSYLRWRIRRSTVSAGLGNSRDVGVSYFMLGIAGRMTGHLGQPWRFRSQAAGTGALVANVAVNPTFTELGHLSAFLVGILTARAESRWSALRQR</sequence>
<proteinExistence type="predicted"/>
<dbReference type="Proteomes" id="UP000320095">
    <property type="component" value="Unassembled WGS sequence"/>
</dbReference>
<keyword evidence="2" id="KW-1185">Reference proteome</keyword>
<evidence type="ECO:0008006" key="3">
    <source>
        <dbReference type="Google" id="ProtNLM"/>
    </source>
</evidence>
<comment type="caution">
    <text evidence="1">The sequence shown here is derived from an EMBL/GenBank/DDBJ whole genome shotgun (WGS) entry which is preliminary data.</text>
</comment>
<reference evidence="1 2" key="1">
    <citation type="journal article" date="2019" name="Environ. Microbiol.">
        <title>Species interactions and distinct microbial communities in high Arctic permafrost affected cryosols are associated with the CH4 and CO2 gas fluxes.</title>
        <authorList>
            <person name="Altshuler I."/>
            <person name="Hamel J."/>
            <person name="Turney S."/>
            <person name="Magnuson E."/>
            <person name="Levesque R."/>
            <person name="Greer C."/>
            <person name="Whyte L.G."/>
        </authorList>
    </citation>
    <scope>NUCLEOTIDE SEQUENCE [LARGE SCALE GENOMIC DNA]</scope>
    <source>
        <strain evidence="1 2">S5.20</strain>
    </source>
</reference>
<name>A0A502ED88_9MYCO</name>
<accession>A0A502ED88</accession>
<dbReference type="AlphaFoldDB" id="A0A502ED88"/>
<gene>
    <name evidence="1" type="ORF">EAH80_08900</name>
</gene>
<dbReference type="OrthoDB" id="4827451at2"/>
<protein>
    <recommendedName>
        <fullName evidence="3">Rhomboid family intramembrane serine protease</fullName>
    </recommendedName>
</protein>
<evidence type="ECO:0000313" key="2">
    <source>
        <dbReference type="Proteomes" id="UP000320095"/>
    </source>
</evidence>